<feature type="binding site" evidence="8">
    <location>
        <position position="13"/>
    </location>
    <ligand>
        <name>heme b</name>
        <dbReference type="ChEBI" id="CHEBI:60344"/>
    </ligand>
</feature>
<gene>
    <name evidence="11" type="ORF">FRC0190_01690</name>
    <name evidence="10" type="ORF">P8T80_08815</name>
</gene>
<dbReference type="GO" id="GO:0042167">
    <property type="term" value="P:heme catabolic process"/>
    <property type="evidence" value="ECO:0007669"/>
    <property type="project" value="TreeGrafter"/>
</dbReference>
<dbReference type="Pfam" id="PF01126">
    <property type="entry name" value="Heme_oxygenase"/>
    <property type="match status" value="1"/>
</dbReference>
<keyword evidence="6 9" id="KW-0408">Iron</keyword>
<dbReference type="InterPro" id="IPR002051">
    <property type="entry name" value="Haem_Oase"/>
</dbReference>
<feature type="binding site" evidence="8">
    <location>
        <position position="130"/>
    </location>
    <ligand>
        <name>heme b</name>
        <dbReference type="ChEBI" id="CHEBI:60344"/>
    </ligand>
</feature>
<dbReference type="GO" id="GO:0020037">
    <property type="term" value="F:heme binding"/>
    <property type="evidence" value="ECO:0007669"/>
    <property type="project" value="TreeGrafter"/>
</dbReference>
<evidence type="ECO:0000313" key="13">
    <source>
        <dbReference type="Proteomes" id="UP001265983"/>
    </source>
</evidence>
<dbReference type="InterPro" id="IPR016084">
    <property type="entry name" value="Haem_Oase-like_multi-hlx"/>
</dbReference>
<dbReference type="EMBL" id="LR738855">
    <property type="protein sequence ID" value="VZH85753.1"/>
    <property type="molecule type" value="Genomic_DNA"/>
</dbReference>
<dbReference type="CDD" id="cd19165">
    <property type="entry name" value="HemeO"/>
    <property type="match status" value="1"/>
</dbReference>
<sequence>MTTATAGLAVELKQSTAQAHEKAEHSTFMSDLLEGRLGVAEFTRLQEQAWLFYTALEQAADAVRSSGFAESLLDPALNRADVLAQDLDKLNGGSEWRSRITASPAVIDYVNRLEEIRDNVDGPALVAHHYVRYLGDLSGGQVIARMMQRHYGVDPEALGFYHFEGIDKLKVYKDEYREKLNNLELSDEQREHLLEEATDAFVFNHQVFADLGKGL</sequence>
<evidence type="ECO:0000256" key="3">
    <source>
        <dbReference type="ARBA" id="ARBA00022617"/>
    </source>
</evidence>
<accession>A0A6I8MCP9</accession>
<keyword evidence="5 11" id="KW-0560">Oxidoreductase</keyword>
<evidence type="ECO:0000256" key="7">
    <source>
        <dbReference type="ARBA" id="ARBA00048328"/>
    </source>
</evidence>
<dbReference type="GO" id="GO:0004392">
    <property type="term" value="F:heme oxygenase (decyclizing) activity"/>
    <property type="evidence" value="ECO:0007669"/>
    <property type="project" value="UniProtKB-EC"/>
</dbReference>
<evidence type="ECO:0000256" key="8">
    <source>
        <dbReference type="PIRSR" id="PIRSR000343-1"/>
    </source>
</evidence>
<comment type="similarity">
    <text evidence="1">Belongs to the heme oxygenase family.</text>
</comment>
<dbReference type="SMR" id="A0A6I8MCP9"/>
<dbReference type="EMBL" id="JARUHM010000011">
    <property type="protein sequence ID" value="MDT9411478.1"/>
    <property type="molecule type" value="Genomic_DNA"/>
</dbReference>
<dbReference type="RefSeq" id="WP_155873544.1">
    <property type="nucleotide sequence ID" value="NZ_CP168248.1"/>
</dbReference>
<name>A0A6I8MCP9_9CORY</name>
<dbReference type="KEGG" id="crf:FRC0190_01690"/>
<evidence type="ECO:0000256" key="5">
    <source>
        <dbReference type="ARBA" id="ARBA00023002"/>
    </source>
</evidence>
<keyword evidence="4 9" id="KW-0479">Metal-binding</keyword>
<evidence type="ECO:0000313" key="10">
    <source>
        <dbReference type="EMBL" id="MDT9411478.1"/>
    </source>
</evidence>
<dbReference type="PROSITE" id="PS00593">
    <property type="entry name" value="HEME_OXYGENASE"/>
    <property type="match status" value="1"/>
</dbReference>
<feature type="binding site" description="axial binding residue" evidence="9">
    <location>
        <position position="20"/>
    </location>
    <ligand>
        <name>heme b</name>
        <dbReference type="ChEBI" id="CHEBI:60344"/>
    </ligand>
    <ligandPart>
        <name>Fe</name>
        <dbReference type="ChEBI" id="CHEBI:18248"/>
    </ligandPart>
</feature>
<dbReference type="PANTHER" id="PTHR10720">
    <property type="entry name" value="HEME OXYGENASE"/>
    <property type="match status" value="1"/>
</dbReference>
<dbReference type="PIRSF" id="PIRSF000343">
    <property type="entry name" value="Haem_Oase"/>
    <property type="match status" value="1"/>
</dbReference>
<dbReference type="GO" id="GO:0006788">
    <property type="term" value="P:heme oxidation"/>
    <property type="evidence" value="ECO:0007669"/>
    <property type="project" value="InterPro"/>
</dbReference>
<comment type="catalytic activity">
    <reaction evidence="7">
        <text>heme b + 3 reduced [NADPH--hemoprotein reductase] + 3 O2 = biliverdin IXalpha + CO + Fe(2+) + 3 oxidized [NADPH--hemoprotein reductase] + 3 H2O + H(+)</text>
        <dbReference type="Rhea" id="RHEA:21764"/>
        <dbReference type="Rhea" id="RHEA-COMP:11964"/>
        <dbReference type="Rhea" id="RHEA-COMP:11965"/>
        <dbReference type="ChEBI" id="CHEBI:15377"/>
        <dbReference type="ChEBI" id="CHEBI:15378"/>
        <dbReference type="ChEBI" id="CHEBI:15379"/>
        <dbReference type="ChEBI" id="CHEBI:17245"/>
        <dbReference type="ChEBI" id="CHEBI:29033"/>
        <dbReference type="ChEBI" id="CHEBI:57618"/>
        <dbReference type="ChEBI" id="CHEBI:57991"/>
        <dbReference type="ChEBI" id="CHEBI:58210"/>
        <dbReference type="ChEBI" id="CHEBI:60344"/>
        <dbReference type="EC" id="1.14.14.18"/>
    </reaction>
</comment>
<dbReference type="GO" id="GO:0006979">
    <property type="term" value="P:response to oxidative stress"/>
    <property type="evidence" value="ECO:0007669"/>
    <property type="project" value="TreeGrafter"/>
</dbReference>
<protein>
    <recommendedName>
        <fullName evidence="2">heme oxygenase (biliverdin-producing)</fullName>
        <ecNumber evidence="2">1.14.14.18</ecNumber>
    </recommendedName>
</protein>
<dbReference type="Gene3D" id="1.20.910.10">
    <property type="entry name" value="Heme oxygenase-like"/>
    <property type="match status" value="1"/>
</dbReference>
<keyword evidence="3 8" id="KW-0349">Heme</keyword>
<keyword evidence="13" id="KW-1185">Reference proteome</keyword>
<dbReference type="InterPro" id="IPR018207">
    <property type="entry name" value="Haem_oxygenase_CS"/>
</dbReference>
<evidence type="ECO:0000256" key="6">
    <source>
        <dbReference type="ARBA" id="ARBA00023004"/>
    </source>
</evidence>
<dbReference type="InterPro" id="IPR016053">
    <property type="entry name" value="Haem_Oase-like"/>
</dbReference>
<evidence type="ECO:0000313" key="11">
    <source>
        <dbReference type="EMBL" id="VZH85753.1"/>
    </source>
</evidence>
<evidence type="ECO:0000256" key="9">
    <source>
        <dbReference type="PIRSR" id="PIRSR000343-2"/>
    </source>
</evidence>
<dbReference type="PANTHER" id="PTHR10720:SF0">
    <property type="entry name" value="HEME OXYGENASE"/>
    <property type="match status" value="1"/>
</dbReference>
<evidence type="ECO:0000313" key="12">
    <source>
        <dbReference type="Proteomes" id="UP000423525"/>
    </source>
</evidence>
<dbReference type="PRINTS" id="PR00088">
    <property type="entry name" value="HAEMOXYGNASE"/>
</dbReference>
<dbReference type="SUPFAM" id="SSF48613">
    <property type="entry name" value="Heme oxygenase-like"/>
    <property type="match status" value="1"/>
</dbReference>
<reference evidence="10 13" key="2">
    <citation type="submission" date="2023-03" db="EMBL/GenBank/DDBJ databases">
        <title>Whole genome sequence of the first Corynebacterium rouxii strains isolated in Brazil: a recent member of Corynebacterium diphtheriae complex.</title>
        <authorList>
            <person name="Vieira V."/>
            <person name="Ramos J.N."/>
            <person name="Araujo M.R.B."/>
            <person name="Baio P.V."/>
            <person name="Sant'Anna L.O."/>
            <person name="Veras J.F.C."/>
            <person name="Vieira E.M.D."/>
            <person name="Sousa M.A.B."/>
            <person name="Camargo C.H."/>
            <person name="Sacchi C.T."/>
            <person name="Campos K.R."/>
            <person name="Santos M.B.N."/>
            <person name="Bokermann S."/>
            <person name="Alvim L.B."/>
            <person name="Santos L.S."/>
            <person name="Mattos-Guaraldi A.L."/>
        </authorList>
    </citation>
    <scope>NUCLEOTIDE SEQUENCE [LARGE SCALE GENOMIC DNA]</scope>
    <source>
        <strain evidence="10 13">70862</strain>
    </source>
</reference>
<proteinExistence type="inferred from homology"/>
<dbReference type="Proteomes" id="UP000423525">
    <property type="component" value="Chromosome"/>
</dbReference>
<organism evidence="11 12">
    <name type="scientific">Corynebacterium rouxii</name>
    <dbReference type="NCBI Taxonomy" id="2719119"/>
    <lineage>
        <taxon>Bacteria</taxon>
        <taxon>Bacillati</taxon>
        <taxon>Actinomycetota</taxon>
        <taxon>Actinomycetes</taxon>
        <taxon>Mycobacteriales</taxon>
        <taxon>Corynebacteriaceae</taxon>
        <taxon>Corynebacterium</taxon>
    </lineage>
</organism>
<feature type="binding site" evidence="8">
    <location>
        <position position="177"/>
    </location>
    <ligand>
        <name>heme b</name>
        <dbReference type="ChEBI" id="CHEBI:60344"/>
    </ligand>
</feature>
<evidence type="ECO:0000256" key="2">
    <source>
        <dbReference type="ARBA" id="ARBA00012360"/>
    </source>
</evidence>
<dbReference type="GO" id="GO:0046872">
    <property type="term" value="F:metal ion binding"/>
    <property type="evidence" value="ECO:0007669"/>
    <property type="project" value="UniProtKB-KW"/>
</dbReference>
<dbReference type="EC" id="1.14.14.18" evidence="2"/>
<reference evidence="11 12" key="1">
    <citation type="submission" date="2019-11" db="EMBL/GenBank/DDBJ databases">
        <authorList>
            <person name="Brisse S."/>
        </authorList>
    </citation>
    <scope>NUCLEOTIDE SEQUENCE [LARGE SCALE GENOMIC DNA]</scope>
    <source>
        <strain evidence="11">FRC0190</strain>
    </source>
</reference>
<evidence type="ECO:0000256" key="4">
    <source>
        <dbReference type="ARBA" id="ARBA00022723"/>
    </source>
</evidence>
<evidence type="ECO:0000256" key="1">
    <source>
        <dbReference type="ARBA" id="ARBA00006134"/>
    </source>
</evidence>
<dbReference type="AlphaFoldDB" id="A0A6I8MCP9"/>
<dbReference type="Proteomes" id="UP001265983">
    <property type="component" value="Unassembled WGS sequence"/>
</dbReference>